<organism evidence="1 2">
    <name type="scientific">Sphagnum jensenii</name>
    <dbReference type="NCBI Taxonomy" id="128206"/>
    <lineage>
        <taxon>Eukaryota</taxon>
        <taxon>Viridiplantae</taxon>
        <taxon>Streptophyta</taxon>
        <taxon>Embryophyta</taxon>
        <taxon>Bryophyta</taxon>
        <taxon>Sphagnophytina</taxon>
        <taxon>Sphagnopsida</taxon>
        <taxon>Sphagnales</taxon>
        <taxon>Sphagnaceae</taxon>
        <taxon>Sphagnum</taxon>
    </lineage>
</organism>
<reference evidence="1 2" key="1">
    <citation type="submission" date="2024-02" db="EMBL/GenBank/DDBJ databases">
        <authorList>
            <consortium name="ELIXIR-Norway"/>
            <consortium name="Elixir Norway"/>
        </authorList>
    </citation>
    <scope>NUCLEOTIDE SEQUENCE [LARGE SCALE GENOMIC DNA]</scope>
</reference>
<dbReference type="EMBL" id="OZ020096">
    <property type="protein sequence ID" value="CAK9254973.1"/>
    <property type="molecule type" value="Genomic_DNA"/>
</dbReference>
<gene>
    <name evidence="1" type="ORF">CSSPJE1EN1_LOCUS451</name>
</gene>
<dbReference type="PANTHER" id="PTHR34687">
    <property type="entry name" value="CHAPERONE PROTEIN DNAJ-LIKE PROTEIN"/>
    <property type="match status" value="1"/>
</dbReference>
<evidence type="ECO:0000313" key="1">
    <source>
        <dbReference type="EMBL" id="CAK9254973.1"/>
    </source>
</evidence>
<dbReference type="PANTHER" id="PTHR34687:SF1">
    <property type="entry name" value="CHAPERONE PROTEIN DNAJ-LIKE PROTEIN"/>
    <property type="match status" value="1"/>
</dbReference>
<evidence type="ECO:0000313" key="2">
    <source>
        <dbReference type="Proteomes" id="UP001497444"/>
    </source>
</evidence>
<keyword evidence="2" id="KW-1185">Reference proteome</keyword>
<proteinExistence type="predicted"/>
<accession>A0ABP0VKJ1</accession>
<sequence length="107" mass="10792">MSPGVAIQQVAQGLSVLAGAWAIKSILDATEDQKPMAGGFRCATCNGSRRVPCLCTRWSDNDVGCGTCSGTGMMRCSSCGGSGTGRPIPVQIRASSIPGGGGGNQRT</sequence>
<dbReference type="Proteomes" id="UP001497444">
    <property type="component" value="Chromosome 1"/>
</dbReference>
<protein>
    <submittedName>
        <fullName evidence="1">Uncharacterized protein</fullName>
    </submittedName>
</protein>
<name>A0ABP0VKJ1_9BRYO</name>